<dbReference type="Gene3D" id="3.40.462.20">
    <property type="match status" value="1"/>
</dbReference>
<dbReference type="PROSITE" id="PS00862">
    <property type="entry name" value="OX2_COVAL_FAD"/>
    <property type="match status" value="1"/>
</dbReference>
<keyword evidence="4" id="KW-0274">FAD</keyword>
<dbReference type="InterPro" id="IPR006093">
    <property type="entry name" value="Oxy_OxRdtase_FAD_BS"/>
</dbReference>
<dbReference type="InterPro" id="IPR016167">
    <property type="entry name" value="FAD-bd_PCMH_sub1"/>
</dbReference>
<dbReference type="SUPFAM" id="SSF56176">
    <property type="entry name" value="FAD-binding/transporter-associated domain-like"/>
    <property type="match status" value="1"/>
</dbReference>
<comment type="similarity">
    <text evidence="2">Belongs to the oxygen-dependent FAD-linked oxidoreductase family.</text>
</comment>
<dbReference type="PROSITE" id="PS51387">
    <property type="entry name" value="FAD_PCMH"/>
    <property type="match status" value="1"/>
</dbReference>
<evidence type="ECO:0000313" key="7">
    <source>
        <dbReference type="EMBL" id="OAA35285.1"/>
    </source>
</evidence>
<comment type="caution">
    <text evidence="7">The sequence shown here is derived from an EMBL/GenBank/DDBJ whole genome shotgun (WGS) entry which is preliminary data.</text>
</comment>
<evidence type="ECO:0000256" key="2">
    <source>
        <dbReference type="ARBA" id="ARBA00005466"/>
    </source>
</evidence>
<dbReference type="InterPro" id="IPR036318">
    <property type="entry name" value="FAD-bd_PCMH-like_sf"/>
</dbReference>
<evidence type="ECO:0000256" key="1">
    <source>
        <dbReference type="ARBA" id="ARBA00001974"/>
    </source>
</evidence>
<keyword evidence="8" id="KW-1185">Reference proteome</keyword>
<dbReference type="Pfam" id="PF08031">
    <property type="entry name" value="BBE"/>
    <property type="match status" value="1"/>
</dbReference>
<evidence type="ECO:0000256" key="5">
    <source>
        <dbReference type="ARBA" id="ARBA00023002"/>
    </source>
</evidence>
<dbReference type="InterPro" id="IPR012951">
    <property type="entry name" value="BBE"/>
</dbReference>
<dbReference type="STRING" id="1081105.A0A166RZJ1"/>
<evidence type="ECO:0000313" key="8">
    <source>
        <dbReference type="Proteomes" id="UP000243498"/>
    </source>
</evidence>
<evidence type="ECO:0000256" key="4">
    <source>
        <dbReference type="ARBA" id="ARBA00022827"/>
    </source>
</evidence>
<dbReference type="Gene3D" id="3.30.465.10">
    <property type="match status" value="1"/>
</dbReference>
<dbReference type="OMA" id="RSSHFVM"/>
<dbReference type="Pfam" id="PF01565">
    <property type="entry name" value="FAD_binding_4"/>
    <property type="match status" value="1"/>
</dbReference>
<dbReference type="AlphaFoldDB" id="A0A166RZJ1"/>
<dbReference type="EMBL" id="AZHC01000043">
    <property type="protein sequence ID" value="OAA35285.1"/>
    <property type="molecule type" value="Genomic_DNA"/>
</dbReference>
<dbReference type="InterPro" id="IPR016166">
    <property type="entry name" value="FAD-bd_PCMH"/>
</dbReference>
<dbReference type="OrthoDB" id="415825at2759"/>
<dbReference type="GO" id="GO:0016491">
    <property type="term" value="F:oxidoreductase activity"/>
    <property type="evidence" value="ECO:0007669"/>
    <property type="project" value="UniProtKB-KW"/>
</dbReference>
<feature type="domain" description="FAD-binding PCMH-type" evidence="6">
    <location>
        <begin position="106"/>
        <end position="276"/>
    </location>
</feature>
<dbReference type="InterPro" id="IPR006094">
    <property type="entry name" value="Oxid_FAD_bind_N"/>
</dbReference>
<proteinExistence type="inferred from homology"/>
<keyword evidence="5" id="KW-0560">Oxidoreductase</keyword>
<sequence>MRARALRSKSSWLAAGAHYICVPHAQAYEGQDMWSWVVIPDSLSLQPSLENFTYGRHHLVRELRQMGKNTLPKPFEDFPPRGFKGRVLRPGDTGYTEARQIPNAKYGNEPALIAQCLDAHDILLAVQYCDARNEPIAIRSGGHAIDGHAMPQDAFVIDTTPMKRIEVDPRTGVTTIDAGVLLGEMDAETQKHGYVVPSGTVSSTGAAGLTLGGGMGYLTRRFGMTVDCLLSVDVITVTGERMTASKDENAELFWGLCGAGHNLAIATSFTYQAKKVGPEVISGLIIYPIDQAVDVLTQLDKTMNDAPRELTIYPVALPAPPLPGLPEQMIGVPILVLIIVYTGAPARYEAAMTGVRSLGSPLADMVKPASWLATNSILDVLAPPGRRQHCRGGYLAAITPEIASIMVQGVLTAPAATSPGPSVAVALPCLGGANFDYAEDSKAYSRQDANWMWEVLGMWDTPAKDAEFERWVDGMMKDMTPHSLPNGYVNLSIDRGPEWLRNLYGSTNKWRRICALKAAYDPRNLLRHNKNVARAQAPLAMFTFPGGISLRHIGWFICLLALCRLSLYLQPSWGLPLYLVKLPALNKRWL</sequence>
<protein>
    <submittedName>
        <fullName evidence="7">FAD linked oxidase-like protein</fullName>
    </submittedName>
</protein>
<keyword evidence="3" id="KW-0285">Flavoprotein</keyword>
<evidence type="ECO:0000256" key="3">
    <source>
        <dbReference type="ARBA" id="ARBA00022630"/>
    </source>
</evidence>
<dbReference type="PANTHER" id="PTHR42973:SF39">
    <property type="entry name" value="FAD-BINDING PCMH-TYPE DOMAIN-CONTAINING PROTEIN"/>
    <property type="match status" value="1"/>
</dbReference>
<dbReference type="InterPro" id="IPR016169">
    <property type="entry name" value="FAD-bd_PCMH_sub2"/>
</dbReference>
<dbReference type="PANTHER" id="PTHR42973">
    <property type="entry name" value="BINDING OXIDOREDUCTASE, PUTATIVE (AFU_ORTHOLOGUE AFUA_1G17690)-RELATED"/>
    <property type="match status" value="1"/>
</dbReference>
<accession>A0A166RZJ1</accession>
<comment type="cofactor">
    <cofactor evidence="1">
        <name>FAD</name>
        <dbReference type="ChEBI" id="CHEBI:57692"/>
    </cofactor>
</comment>
<evidence type="ECO:0000259" key="6">
    <source>
        <dbReference type="PROSITE" id="PS51387"/>
    </source>
</evidence>
<organism evidence="7 8">
    <name type="scientific">Metarhizium rileyi (strain RCEF 4871)</name>
    <name type="common">Nomuraea rileyi</name>
    <dbReference type="NCBI Taxonomy" id="1649241"/>
    <lineage>
        <taxon>Eukaryota</taxon>
        <taxon>Fungi</taxon>
        <taxon>Dikarya</taxon>
        <taxon>Ascomycota</taxon>
        <taxon>Pezizomycotina</taxon>
        <taxon>Sordariomycetes</taxon>
        <taxon>Hypocreomycetidae</taxon>
        <taxon>Hypocreales</taxon>
        <taxon>Clavicipitaceae</taxon>
        <taxon>Metarhizium</taxon>
    </lineage>
</organism>
<dbReference type="GO" id="GO:0071949">
    <property type="term" value="F:FAD binding"/>
    <property type="evidence" value="ECO:0007669"/>
    <property type="project" value="InterPro"/>
</dbReference>
<gene>
    <name evidence="7" type="ORF">NOR_08040</name>
</gene>
<dbReference type="InterPro" id="IPR050416">
    <property type="entry name" value="FAD-linked_Oxidoreductase"/>
</dbReference>
<dbReference type="Proteomes" id="UP000243498">
    <property type="component" value="Unassembled WGS sequence"/>
</dbReference>
<dbReference type="Gene3D" id="3.30.43.10">
    <property type="entry name" value="Uridine Diphospho-n-acetylenolpyruvylglucosamine Reductase, domain 2"/>
    <property type="match status" value="1"/>
</dbReference>
<reference evidence="7 8" key="1">
    <citation type="journal article" date="2016" name="Genome Biol. Evol.">
        <title>Divergent and convergent evolution of fungal pathogenicity.</title>
        <authorList>
            <person name="Shang Y."/>
            <person name="Xiao G."/>
            <person name="Zheng P."/>
            <person name="Cen K."/>
            <person name="Zhan S."/>
            <person name="Wang C."/>
        </authorList>
    </citation>
    <scope>NUCLEOTIDE SEQUENCE [LARGE SCALE GENOMIC DNA]</scope>
    <source>
        <strain evidence="7 8">RCEF 4871</strain>
    </source>
</reference>
<name>A0A166RZJ1_METRR</name>